<organism evidence="1">
    <name type="scientific">marine sediment metagenome</name>
    <dbReference type="NCBI Taxonomy" id="412755"/>
    <lineage>
        <taxon>unclassified sequences</taxon>
        <taxon>metagenomes</taxon>
        <taxon>ecological metagenomes</taxon>
    </lineage>
</organism>
<comment type="caution">
    <text evidence="1">The sequence shown here is derived from an EMBL/GenBank/DDBJ whole genome shotgun (WGS) entry which is preliminary data.</text>
</comment>
<proteinExistence type="predicted"/>
<feature type="non-terminal residue" evidence="1">
    <location>
        <position position="1"/>
    </location>
</feature>
<evidence type="ECO:0000313" key="1">
    <source>
        <dbReference type="EMBL" id="GAG68185.1"/>
    </source>
</evidence>
<name>X0ZEW9_9ZZZZ</name>
<protein>
    <submittedName>
        <fullName evidence="1">Uncharacterized protein</fullName>
    </submittedName>
</protein>
<dbReference type="AlphaFoldDB" id="X0ZEW9"/>
<gene>
    <name evidence="1" type="ORF">S01H4_20888</name>
</gene>
<dbReference type="EMBL" id="BART01009424">
    <property type="protein sequence ID" value="GAG68185.1"/>
    <property type="molecule type" value="Genomic_DNA"/>
</dbReference>
<reference evidence="1" key="1">
    <citation type="journal article" date="2014" name="Front. Microbiol.">
        <title>High frequency of phylogenetically diverse reductive dehalogenase-homologous genes in deep subseafloor sedimentary metagenomes.</title>
        <authorList>
            <person name="Kawai M."/>
            <person name="Futagami T."/>
            <person name="Toyoda A."/>
            <person name="Takaki Y."/>
            <person name="Nishi S."/>
            <person name="Hori S."/>
            <person name="Arai W."/>
            <person name="Tsubouchi T."/>
            <person name="Morono Y."/>
            <person name="Uchiyama I."/>
            <person name="Ito T."/>
            <person name="Fujiyama A."/>
            <person name="Inagaki F."/>
            <person name="Takami H."/>
        </authorList>
    </citation>
    <scope>NUCLEOTIDE SEQUENCE</scope>
    <source>
        <strain evidence="1">Expedition CK06-06</strain>
    </source>
</reference>
<sequence>ATGLSNPRFSFDQNKIENYCNSCWTQISNFRQYQIPSRGKAEIRASVRLNEAIKLKSVRFIQEGVKAPEVFLSFQFYPFALGVLKISNDGTLIGFHHMGAELKFKLVIEAIALAYYRDLVVPGEVKYLEKPKSRIVYKRKTYVSQDRNYINLPRRKTVYQEYEDSRYTLDDWYDAQARAEWSVVGHTRRIGPHFEADLVKHEQANNAGVNLPPGCTWVIEHDRGEARLNLQNRDLSERTKFAPPKHAANELNNLIFK</sequence>
<accession>X0ZEW9</accession>